<proteinExistence type="predicted"/>
<dbReference type="NCBIfam" id="TIGR01777">
    <property type="entry name" value="yfcH"/>
    <property type="match status" value="1"/>
</dbReference>
<evidence type="ECO:0008006" key="5">
    <source>
        <dbReference type="Google" id="ProtNLM"/>
    </source>
</evidence>
<comment type="caution">
    <text evidence="3">The sequence shown here is derived from an EMBL/GenBank/DDBJ whole genome shotgun (WGS) entry which is preliminary data.</text>
</comment>
<dbReference type="InterPro" id="IPR001509">
    <property type="entry name" value="Epimerase_deHydtase"/>
</dbReference>
<gene>
    <name evidence="3" type="ORF">APLA_LOCUS13104</name>
</gene>
<feature type="domain" description="NAD-dependent epimerase/dehydratase" evidence="1">
    <location>
        <begin position="6"/>
        <end position="211"/>
    </location>
</feature>
<dbReference type="OrthoDB" id="276721at2759"/>
<name>A0A8S1AZ31_ARCPL</name>
<dbReference type="Pfam" id="PF01370">
    <property type="entry name" value="Epimerase"/>
    <property type="match status" value="1"/>
</dbReference>
<evidence type="ECO:0000259" key="2">
    <source>
        <dbReference type="Pfam" id="PF08338"/>
    </source>
</evidence>
<dbReference type="InterPro" id="IPR013549">
    <property type="entry name" value="DUF1731"/>
</dbReference>
<evidence type="ECO:0000259" key="1">
    <source>
        <dbReference type="Pfam" id="PF01370"/>
    </source>
</evidence>
<accession>A0A8S1AZ31</accession>
<dbReference type="Gene3D" id="3.40.50.720">
    <property type="entry name" value="NAD(P)-binding Rossmann-like Domain"/>
    <property type="match status" value="1"/>
</dbReference>
<dbReference type="AlphaFoldDB" id="A0A8S1AZ31"/>
<dbReference type="EMBL" id="CADEBC010000550">
    <property type="protein sequence ID" value="CAB3251561.1"/>
    <property type="molecule type" value="Genomic_DNA"/>
</dbReference>
<organism evidence="3 4">
    <name type="scientific">Arctia plantaginis</name>
    <name type="common">Wood tiger moth</name>
    <name type="synonym">Phalaena plantaginis</name>
    <dbReference type="NCBI Taxonomy" id="874455"/>
    <lineage>
        <taxon>Eukaryota</taxon>
        <taxon>Metazoa</taxon>
        <taxon>Ecdysozoa</taxon>
        <taxon>Arthropoda</taxon>
        <taxon>Hexapoda</taxon>
        <taxon>Insecta</taxon>
        <taxon>Pterygota</taxon>
        <taxon>Neoptera</taxon>
        <taxon>Endopterygota</taxon>
        <taxon>Lepidoptera</taxon>
        <taxon>Glossata</taxon>
        <taxon>Ditrysia</taxon>
        <taxon>Noctuoidea</taxon>
        <taxon>Erebidae</taxon>
        <taxon>Arctiinae</taxon>
        <taxon>Arctia</taxon>
    </lineage>
</organism>
<evidence type="ECO:0000313" key="3">
    <source>
        <dbReference type="EMBL" id="CAB3251561.1"/>
    </source>
</evidence>
<reference evidence="3 4" key="1">
    <citation type="submission" date="2020-04" db="EMBL/GenBank/DDBJ databases">
        <authorList>
            <person name="Wallbank WR R."/>
            <person name="Pardo Diaz C."/>
            <person name="Kozak K."/>
            <person name="Martin S."/>
            <person name="Jiggins C."/>
            <person name="Moest M."/>
            <person name="Warren A I."/>
            <person name="Byers J.R.P. K."/>
            <person name="Montejo-Kovacevich G."/>
            <person name="Yen C E."/>
        </authorList>
    </citation>
    <scope>NUCLEOTIDE SEQUENCE [LARGE SCALE GENOMIC DNA]</scope>
</reference>
<dbReference type="Pfam" id="PF08338">
    <property type="entry name" value="DUF1731"/>
    <property type="match status" value="1"/>
</dbReference>
<dbReference type="InterPro" id="IPR010099">
    <property type="entry name" value="SDR39U1"/>
</dbReference>
<keyword evidence="4" id="KW-1185">Reference proteome</keyword>
<sequence length="305" mass="33922">MAARTIVIGGGTGFIGKHLSDLVTLKGYNVVNVARMPGANNISWPMLELNGLPKKTCAVVNLAGQQFLDFTKSWTPGFKQNVHNSRVYTTKQLTAAINKSVDKPKVFVLVTGVGAYEPSETEVYDENSPTTGRDFFSRLTVEWEKAANVDEPCRLVIIRSGVVLGRWGGMIKNMILPFYLGVGGHIGTGKQYLPWIHIQDLTRLILFAIENDHIKGVLNGVAPHVITNEHFTKAFAKALKRPAIIPVPELILNYLLNHERAMIMTKGQNVIPKRVLDYGFSYKYSNIESACQEFAHLLPKKHPLK</sequence>
<dbReference type="SUPFAM" id="SSF51735">
    <property type="entry name" value="NAD(P)-binding Rossmann-fold domains"/>
    <property type="match status" value="1"/>
</dbReference>
<dbReference type="InterPro" id="IPR036291">
    <property type="entry name" value="NAD(P)-bd_dom_sf"/>
</dbReference>
<dbReference type="PANTHER" id="PTHR11092">
    <property type="entry name" value="SUGAR NUCLEOTIDE EPIMERASE RELATED"/>
    <property type="match status" value="1"/>
</dbReference>
<feature type="domain" description="DUF1731" evidence="2">
    <location>
        <begin position="247"/>
        <end position="293"/>
    </location>
</feature>
<evidence type="ECO:0000313" key="4">
    <source>
        <dbReference type="Proteomes" id="UP000494106"/>
    </source>
</evidence>
<dbReference type="PANTHER" id="PTHR11092:SF0">
    <property type="entry name" value="EPIMERASE FAMILY PROTEIN SDR39U1"/>
    <property type="match status" value="1"/>
</dbReference>
<dbReference type="Proteomes" id="UP000494106">
    <property type="component" value="Unassembled WGS sequence"/>
</dbReference>
<protein>
    <recommendedName>
        <fullName evidence="5">Epimerase family protein SDR39U1</fullName>
    </recommendedName>
</protein>